<feature type="transmembrane region" description="Helical" evidence="8">
    <location>
        <begin position="251"/>
        <end position="270"/>
    </location>
</feature>
<evidence type="ECO:0000256" key="1">
    <source>
        <dbReference type="ARBA" id="ARBA00004651"/>
    </source>
</evidence>
<feature type="transmembrane region" description="Helical" evidence="8">
    <location>
        <begin position="61"/>
        <end position="81"/>
    </location>
</feature>
<dbReference type="Pfam" id="PF03253">
    <property type="entry name" value="UT"/>
    <property type="match status" value="1"/>
</dbReference>
<proteinExistence type="inferred from homology"/>
<evidence type="ECO:0000256" key="3">
    <source>
        <dbReference type="ARBA" id="ARBA00022475"/>
    </source>
</evidence>
<reference evidence="9" key="1">
    <citation type="journal article" date="2021" name="PeerJ">
        <title>Extensive microbial diversity within the chicken gut microbiome revealed by metagenomics and culture.</title>
        <authorList>
            <person name="Gilroy R."/>
            <person name="Ravi A."/>
            <person name="Getino M."/>
            <person name="Pursley I."/>
            <person name="Horton D.L."/>
            <person name="Alikhan N.F."/>
            <person name="Baker D."/>
            <person name="Gharbi K."/>
            <person name="Hall N."/>
            <person name="Watson M."/>
            <person name="Adriaenssens E.M."/>
            <person name="Foster-Nyarko E."/>
            <person name="Jarju S."/>
            <person name="Secka A."/>
            <person name="Antonio M."/>
            <person name="Oren A."/>
            <person name="Chaudhuri R.R."/>
            <person name="La Ragione R."/>
            <person name="Hildebrand F."/>
            <person name="Pallen M.J."/>
        </authorList>
    </citation>
    <scope>NUCLEOTIDE SEQUENCE</scope>
    <source>
        <strain evidence="9">ChiGjej2B2-19336</strain>
    </source>
</reference>
<keyword evidence="4 8" id="KW-0812">Transmembrane</keyword>
<keyword evidence="3" id="KW-1003">Cell membrane</keyword>
<dbReference type="InterPro" id="IPR004937">
    <property type="entry name" value="Urea_transporter"/>
</dbReference>
<evidence type="ECO:0000256" key="4">
    <source>
        <dbReference type="ARBA" id="ARBA00022692"/>
    </source>
</evidence>
<dbReference type="NCBIfam" id="TIGR03441">
    <property type="entry name" value="urea_trans_yut"/>
    <property type="match status" value="1"/>
</dbReference>
<organism evidence="9 10">
    <name type="scientific">Mailhella massiliensis</name>
    <dbReference type="NCBI Taxonomy" id="1903261"/>
    <lineage>
        <taxon>Bacteria</taxon>
        <taxon>Pseudomonadati</taxon>
        <taxon>Thermodesulfobacteriota</taxon>
        <taxon>Desulfovibrionia</taxon>
        <taxon>Desulfovibrionales</taxon>
        <taxon>Desulfovibrionaceae</taxon>
        <taxon>Mailhella</taxon>
    </lineage>
</organism>
<dbReference type="GO" id="GO:0005886">
    <property type="term" value="C:plasma membrane"/>
    <property type="evidence" value="ECO:0007669"/>
    <property type="project" value="UniProtKB-SubCell"/>
</dbReference>
<feature type="site" description="Important for channel permeability" evidence="7">
    <location>
        <position position="307"/>
    </location>
</feature>
<comment type="similarity">
    <text evidence="2">Belongs to the urea transporter family.</text>
</comment>
<feature type="transmembrane region" description="Helical" evidence="8">
    <location>
        <begin position="37"/>
        <end position="54"/>
    </location>
</feature>
<evidence type="ECO:0000256" key="7">
    <source>
        <dbReference type="PIRSR" id="PIRSR016502-1"/>
    </source>
</evidence>
<comment type="subcellular location">
    <subcellularLocation>
        <location evidence="1">Cell membrane</location>
        <topology evidence="1">Multi-pass membrane protein</topology>
    </subcellularLocation>
</comment>
<dbReference type="InterPro" id="IPR029020">
    <property type="entry name" value="Ammonium/urea_transptr"/>
</dbReference>
<keyword evidence="6 8" id="KW-0472">Membrane</keyword>
<dbReference type="InterPro" id="IPR017807">
    <property type="entry name" value="Urea_transporter_bac"/>
</dbReference>
<feature type="transmembrane region" description="Helical" evidence="8">
    <location>
        <begin position="306"/>
        <end position="325"/>
    </location>
</feature>
<sequence>MVHTSKNSGAAEGARYYPFPRVVDVLLRGAGQVMFQNSPWTGLFFLLGIAWGSWRADRPEIVIGALTGLCVGTLAACLLHAPREEIDSGLHGYNGILVGCALPVFFGSGPMCWALVFAGAFFSTVIMMAVSSFLSSWKVSAMTGPFVFTTWFILLASYNFVHFDIVALPEPSLPAQPSAALAVIPGLEALFRATFTGVSQVFLIDNAVTGAIFLAGIAASSLPAALLGWGGSVLAIAVALVLGADGRSVEAGLYQFSAVLTAIGLGSTFYRPGWRVLLYAFLGTVFTVVAQGALNVALAPLGIPTLTFPFVIAAWLFLLPHVHFAQKGSDVSPSD</sequence>
<dbReference type="PANTHER" id="PTHR10464:SF4">
    <property type="entry name" value="UREA TRANSPORTER"/>
    <property type="match status" value="1"/>
</dbReference>
<dbReference type="Gene3D" id="1.10.3430.10">
    <property type="entry name" value="Ammonium transporter AmtB like domains"/>
    <property type="match status" value="1"/>
</dbReference>
<dbReference type="AlphaFoldDB" id="A0A921DR99"/>
<feature type="transmembrane region" description="Helical" evidence="8">
    <location>
        <begin position="226"/>
        <end position="244"/>
    </location>
</feature>
<gene>
    <name evidence="9" type="primary">yut</name>
    <name evidence="9" type="ORF">K8W16_04045</name>
</gene>
<feature type="transmembrane region" description="Helical" evidence="8">
    <location>
        <begin position="113"/>
        <end position="134"/>
    </location>
</feature>
<evidence type="ECO:0000256" key="6">
    <source>
        <dbReference type="ARBA" id="ARBA00023136"/>
    </source>
</evidence>
<evidence type="ECO:0000256" key="5">
    <source>
        <dbReference type="ARBA" id="ARBA00022989"/>
    </source>
</evidence>
<feature type="transmembrane region" description="Helical" evidence="8">
    <location>
        <begin position="276"/>
        <end position="299"/>
    </location>
</feature>
<reference evidence="9" key="2">
    <citation type="submission" date="2021-09" db="EMBL/GenBank/DDBJ databases">
        <authorList>
            <person name="Gilroy R."/>
        </authorList>
    </citation>
    <scope>NUCLEOTIDE SEQUENCE</scope>
    <source>
        <strain evidence="9">ChiGjej2B2-19336</strain>
    </source>
</reference>
<dbReference type="EMBL" id="DYZA01000075">
    <property type="protein sequence ID" value="HJD96801.1"/>
    <property type="molecule type" value="Genomic_DNA"/>
</dbReference>
<keyword evidence="5 8" id="KW-1133">Transmembrane helix</keyword>
<dbReference type="RefSeq" id="WP_304121362.1">
    <property type="nucleotide sequence ID" value="NZ_DYZA01000075.1"/>
</dbReference>
<feature type="transmembrane region" description="Helical" evidence="8">
    <location>
        <begin position="141"/>
        <end position="161"/>
    </location>
</feature>
<evidence type="ECO:0000313" key="10">
    <source>
        <dbReference type="Proteomes" id="UP000698963"/>
    </source>
</evidence>
<evidence type="ECO:0000256" key="2">
    <source>
        <dbReference type="ARBA" id="ARBA00005914"/>
    </source>
</evidence>
<evidence type="ECO:0000313" key="9">
    <source>
        <dbReference type="EMBL" id="HJD96801.1"/>
    </source>
</evidence>
<dbReference type="GO" id="GO:0015204">
    <property type="term" value="F:urea transmembrane transporter activity"/>
    <property type="evidence" value="ECO:0007669"/>
    <property type="project" value="InterPro"/>
</dbReference>
<name>A0A921DR99_9BACT</name>
<dbReference type="PANTHER" id="PTHR10464">
    <property type="entry name" value="UREA TRANSPORTER"/>
    <property type="match status" value="1"/>
</dbReference>
<dbReference type="Proteomes" id="UP000698963">
    <property type="component" value="Unassembled WGS sequence"/>
</dbReference>
<accession>A0A921DR99</accession>
<comment type="caution">
    <text evidence="9">The sequence shown here is derived from an EMBL/GenBank/DDBJ whole genome shotgun (WGS) entry which is preliminary data.</text>
</comment>
<dbReference type="PIRSF" id="PIRSF016502">
    <property type="entry name" value="Urea_transporter"/>
    <property type="match status" value="1"/>
</dbReference>
<protein>
    <submittedName>
        <fullName evidence="9">Urea transporter</fullName>
    </submittedName>
</protein>
<evidence type="ECO:0000256" key="8">
    <source>
        <dbReference type="SAM" id="Phobius"/>
    </source>
</evidence>